<dbReference type="Proteomes" id="UP000177912">
    <property type="component" value="Unassembled WGS sequence"/>
</dbReference>
<evidence type="ECO:0000313" key="2">
    <source>
        <dbReference type="EMBL" id="OGE80335.1"/>
    </source>
</evidence>
<dbReference type="CDD" id="cd02440">
    <property type="entry name" value="AdoMet_MTases"/>
    <property type="match status" value="1"/>
</dbReference>
<dbReference type="AlphaFoldDB" id="A0A1F5NRN2"/>
<organism evidence="2 3">
    <name type="scientific">Candidatus Doudnabacteria bacterium RIFCSPHIGHO2_01_FULL_43_23</name>
    <dbReference type="NCBI Taxonomy" id="1817822"/>
    <lineage>
        <taxon>Bacteria</taxon>
        <taxon>Candidatus Doudnaibacteriota</taxon>
    </lineage>
</organism>
<name>A0A1F5NRN2_9BACT</name>
<dbReference type="Pfam" id="PF08241">
    <property type="entry name" value="Methyltransf_11"/>
    <property type="match status" value="1"/>
</dbReference>
<evidence type="ECO:0000313" key="3">
    <source>
        <dbReference type="Proteomes" id="UP000177912"/>
    </source>
</evidence>
<protein>
    <recommendedName>
        <fullName evidence="1">Methyltransferase type 11 domain-containing protein</fullName>
    </recommendedName>
</protein>
<sequence length="248" mass="28489">MKKIELKKSEQLVQDSVAAYYEDVRYALPAARQYYQWFFKKLFSLAQPYGQILDNGCGNGILGEFWEGDIVGVDLSAEMASRARKRLKEVRVGDSQYLPFADKSFDTVISLSLLHHLPDPMKGLDEIVRVLRPGGTAIFEEVVKTSLSAVPRFFLNRFSSHFSHEHKNFRKFELLSLIGDRLKIQEVRHYGYLAYALLGFPDIINFQRYLPLKSVTIPLLLSLDDMMEKVPLLKTQSWNIIIIASKPK</sequence>
<gene>
    <name evidence="2" type="ORF">A2826_02675</name>
</gene>
<accession>A0A1F5NRN2</accession>
<dbReference type="Gene3D" id="3.40.50.150">
    <property type="entry name" value="Vaccinia Virus protein VP39"/>
    <property type="match status" value="1"/>
</dbReference>
<evidence type="ECO:0000259" key="1">
    <source>
        <dbReference type="Pfam" id="PF08241"/>
    </source>
</evidence>
<dbReference type="STRING" id="1817822.A2826_02675"/>
<reference evidence="2 3" key="1">
    <citation type="journal article" date="2016" name="Nat. Commun.">
        <title>Thousands of microbial genomes shed light on interconnected biogeochemical processes in an aquifer system.</title>
        <authorList>
            <person name="Anantharaman K."/>
            <person name="Brown C.T."/>
            <person name="Hug L.A."/>
            <person name="Sharon I."/>
            <person name="Castelle C.J."/>
            <person name="Probst A.J."/>
            <person name="Thomas B.C."/>
            <person name="Singh A."/>
            <person name="Wilkins M.J."/>
            <person name="Karaoz U."/>
            <person name="Brodie E.L."/>
            <person name="Williams K.H."/>
            <person name="Hubbard S.S."/>
            <person name="Banfield J.F."/>
        </authorList>
    </citation>
    <scope>NUCLEOTIDE SEQUENCE [LARGE SCALE GENOMIC DNA]</scope>
</reference>
<comment type="caution">
    <text evidence="2">The sequence shown here is derived from an EMBL/GenBank/DDBJ whole genome shotgun (WGS) entry which is preliminary data.</text>
</comment>
<proteinExistence type="predicted"/>
<dbReference type="InterPro" id="IPR029063">
    <property type="entry name" value="SAM-dependent_MTases_sf"/>
</dbReference>
<dbReference type="EMBL" id="MFEI01000034">
    <property type="protein sequence ID" value="OGE80335.1"/>
    <property type="molecule type" value="Genomic_DNA"/>
</dbReference>
<dbReference type="PANTHER" id="PTHR43591">
    <property type="entry name" value="METHYLTRANSFERASE"/>
    <property type="match status" value="1"/>
</dbReference>
<dbReference type="GO" id="GO:0008757">
    <property type="term" value="F:S-adenosylmethionine-dependent methyltransferase activity"/>
    <property type="evidence" value="ECO:0007669"/>
    <property type="project" value="InterPro"/>
</dbReference>
<feature type="domain" description="Methyltransferase type 11" evidence="1">
    <location>
        <begin position="53"/>
        <end position="139"/>
    </location>
</feature>
<dbReference type="SUPFAM" id="SSF53335">
    <property type="entry name" value="S-adenosyl-L-methionine-dependent methyltransferases"/>
    <property type="match status" value="1"/>
</dbReference>
<dbReference type="InterPro" id="IPR013216">
    <property type="entry name" value="Methyltransf_11"/>
</dbReference>